<dbReference type="PANTHER" id="PTHR40446">
    <property type="entry name" value="N-ACETYLGLUCOSAMINE-1-PHOSPHODIESTER ALPHA-N-ACETYLGLUCOSAMINIDASE"/>
    <property type="match status" value="1"/>
</dbReference>
<protein>
    <recommendedName>
        <fullName evidence="1">Phosphodiester glycosidase domain-containing protein</fullName>
    </recommendedName>
</protein>
<organism evidence="2 3">
    <name type="scientific">Paenibacillus allorhizosphaerae</name>
    <dbReference type="NCBI Taxonomy" id="2849866"/>
    <lineage>
        <taxon>Bacteria</taxon>
        <taxon>Bacillati</taxon>
        <taxon>Bacillota</taxon>
        <taxon>Bacilli</taxon>
        <taxon>Bacillales</taxon>
        <taxon>Paenibacillaceae</taxon>
        <taxon>Paenibacillus</taxon>
    </lineage>
</organism>
<reference evidence="2 3" key="1">
    <citation type="submission" date="2021-06" db="EMBL/GenBank/DDBJ databases">
        <authorList>
            <person name="Criscuolo A."/>
        </authorList>
    </citation>
    <scope>NUCLEOTIDE SEQUENCE [LARGE SCALE GENOMIC DNA]</scope>
    <source>
        <strain evidence="3">CIP 111802</strain>
    </source>
</reference>
<dbReference type="InterPro" id="IPR018711">
    <property type="entry name" value="NAGPA"/>
</dbReference>
<dbReference type="PANTHER" id="PTHR40446:SF2">
    <property type="entry name" value="N-ACETYLGLUCOSAMINE-1-PHOSPHODIESTER ALPHA-N-ACETYLGLUCOSAMINIDASE"/>
    <property type="match status" value="1"/>
</dbReference>
<feature type="domain" description="Phosphodiester glycosidase" evidence="1">
    <location>
        <begin position="261"/>
        <end position="437"/>
    </location>
</feature>
<keyword evidence="3" id="KW-1185">Reference proteome</keyword>
<gene>
    <name evidence="2" type="ORF">PAECIP111802_03089</name>
</gene>
<evidence type="ECO:0000259" key="1">
    <source>
        <dbReference type="Pfam" id="PF09992"/>
    </source>
</evidence>
<dbReference type="Proteomes" id="UP000730618">
    <property type="component" value="Unassembled WGS sequence"/>
</dbReference>
<accession>A0ABN7TKG4</accession>
<comment type="caution">
    <text evidence="2">The sequence shown here is derived from an EMBL/GenBank/DDBJ whole genome shotgun (WGS) entry which is preliminary data.</text>
</comment>
<proteinExistence type="predicted"/>
<dbReference type="Pfam" id="PF09992">
    <property type="entry name" value="NAGPA"/>
    <property type="match status" value="1"/>
</dbReference>
<evidence type="ECO:0000313" key="3">
    <source>
        <dbReference type="Proteomes" id="UP000730618"/>
    </source>
</evidence>
<evidence type="ECO:0000313" key="2">
    <source>
        <dbReference type="EMBL" id="CAG7643845.1"/>
    </source>
</evidence>
<sequence>MLSTLRLHKRFIMPAAVVFLSGIFLTVSLTYDRAYSKTNQENSLSDQFLVTLGANYERKTVEFDTMFRFRDKSQPDNGQKKGHIQEGSSITNVINSMKIDTNQPQIKLEVVSPGGIVAAKDTVTNMALQNDREGHRVIAGFNADFFDVPTGVPLGVQVTDGEVMTSPVGNTSTNLAIMENGSFRLGGGIAVRSSLQAEDGASLELSGVNKIRTTSLTNHAFLMTERFGSKTMSAGTKGVEVVIRPSEPNVKLRPGQMVQGVVEAVYTTVNNNIPKGKFVLTASGSKSDWVKQHAGVGKTVSFQIDFGSELNNARYMMGGANHPNAMVLLENGKLTKEVTDILNARILDHHPRTILASKGSDLYVFEFDGRQEGYSDGLSYLEGAVYMQSLGMEQAINIDGGGSSTFVVRKPGETGLTVMNRPSDGEERPIGNALIVVSTTP</sequence>
<name>A0ABN7TKG4_9BACL</name>
<dbReference type="EMBL" id="CAJVCE010000008">
    <property type="protein sequence ID" value="CAG7643845.1"/>
    <property type="molecule type" value="Genomic_DNA"/>
</dbReference>